<accession>A0AAN9F8L2</accession>
<dbReference type="PANTHER" id="PTHR31719:SF130">
    <property type="entry name" value="NAC DOMAIN-CONTAINING PROTEIN 18"/>
    <property type="match status" value="1"/>
</dbReference>
<dbReference type="InterPro" id="IPR036093">
    <property type="entry name" value="NAC_dom_sf"/>
</dbReference>
<evidence type="ECO:0000313" key="7">
    <source>
        <dbReference type="Proteomes" id="UP001372338"/>
    </source>
</evidence>
<keyword evidence="4" id="KW-0539">Nucleus</keyword>
<keyword evidence="7" id="KW-1185">Reference proteome</keyword>
<dbReference type="Pfam" id="PF02365">
    <property type="entry name" value="NAM"/>
    <property type="match status" value="1"/>
</dbReference>
<reference evidence="6 7" key="1">
    <citation type="submission" date="2024-01" db="EMBL/GenBank/DDBJ databases">
        <title>The genomes of 5 underutilized Papilionoideae crops provide insights into root nodulation and disease resistanc.</title>
        <authorList>
            <person name="Yuan L."/>
        </authorList>
    </citation>
    <scope>NUCLEOTIDE SEQUENCE [LARGE SCALE GENOMIC DNA]</scope>
    <source>
        <strain evidence="6">ZHUSHIDOU_FW_LH</strain>
        <tissue evidence="6">Leaf</tissue>
    </source>
</reference>
<dbReference type="AlphaFoldDB" id="A0AAN9F8L2"/>
<evidence type="ECO:0000259" key="5">
    <source>
        <dbReference type="PROSITE" id="PS51005"/>
    </source>
</evidence>
<sequence length="228" mass="25672">MERLQNIVVVNGGGIKLPIGYRFCPTDEELVIHYLKRKVFAQPLPASVISDFDVFHTVPWELPGDSKDKRYFFSNRKEGHVYGNISKIFVGSGYWKSIGKDKQIVSSESRQVIGMKRGLIFSKGKRSNGTRTQWIMHELRLVGSGATSYPFQMPEANFAVYRIFQKKKKLKTKGSKGKHSSSRKVGRLEDIKPSFIDFTVEYGDDTGPPTPCSPCLSDVSVISSNKLD</sequence>
<evidence type="ECO:0000256" key="2">
    <source>
        <dbReference type="ARBA" id="ARBA00023125"/>
    </source>
</evidence>
<evidence type="ECO:0000313" key="6">
    <source>
        <dbReference type="EMBL" id="KAK7267213.1"/>
    </source>
</evidence>
<gene>
    <name evidence="6" type="ORF">RIF29_19878</name>
</gene>
<dbReference type="PROSITE" id="PS51005">
    <property type="entry name" value="NAC"/>
    <property type="match status" value="1"/>
</dbReference>
<evidence type="ECO:0000256" key="1">
    <source>
        <dbReference type="ARBA" id="ARBA00023015"/>
    </source>
</evidence>
<keyword evidence="3" id="KW-0804">Transcription</keyword>
<dbReference type="GO" id="GO:0006355">
    <property type="term" value="P:regulation of DNA-templated transcription"/>
    <property type="evidence" value="ECO:0007669"/>
    <property type="project" value="InterPro"/>
</dbReference>
<dbReference type="GO" id="GO:0003677">
    <property type="term" value="F:DNA binding"/>
    <property type="evidence" value="ECO:0007669"/>
    <property type="project" value="UniProtKB-KW"/>
</dbReference>
<evidence type="ECO:0000256" key="4">
    <source>
        <dbReference type="ARBA" id="ARBA00023242"/>
    </source>
</evidence>
<comment type="caution">
    <text evidence="6">The sequence shown here is derived from an EMBL/GenBank/DDBJ whole genome shotgun (WGS) entry which is preliminary data.</text>
</comment>
<evidence type="ECO:0000256" key="3">
    <source>
        <dbReference type="ARBA" id="ARBA00023163"/>
    </source>
</evidence>
<feature type="domain" description="NAC" evidence="5">
    <location>
        <begin position="17"/>
        <end position="166"/>
    </location>
</feature>
<protein>
    <recommendedName>
        <fullName evidence="5">NAC domain-containing protein</fullName>
    </recommendedName>
</protein>
<dbReference type="PANTHER" id="PTHR31719">
    <property type="entry name" value="NAC TRANSCRIPTION FACTOR 56"/>
    <property type="match status" value="1"/>
</dbReference>
<keyword evidence="1" id="KW-0805">Transcription regulation</keyword>
<dbReference type="InterPro" id="IPR003441">
    <property type="entry name" value="NAC-dom"/>
</dbReference>
<proteinExistence type="predicted"/>
<name>A0AAN9F8L2_CROPI</name>
<keyword evidence="2" id="KW-0238">DNA-binding</keyword>
<dbReference type="SUPFAM" id="SSF101941">
    <property type="entry name" value="NAC domain"/>
    <property type="match status" value="1"/>
</dbReference>
<dbReference type="EMBL" id="JAYWIO010000004">
    <property type="protein sequence ID" value="KAK7267213.1"/>
    <property type="molecule type" value="Genomic_DNA"/>
</dbReference>
<organism evidence="6 7">
    <name type="scientific">Crotalaria pallida</name>
    <name type="common">Smooth rattlebox</name>
    <name type="synonym">Crotalaria striata</name>
    <dbReference type="NCBI Taxonomy" id="3830"/>
    <lineage>
        <taxon>Eukaryota</taxon>
        <taxon>Viridiplantae</taxon>
        <taxon>Streptophyta</taxon>
        <taxon>Embryophyta</taxon>
        <taxon>Tracheophyta</taxon>
        <taxon>Spermatophyta</taxon>
        <taxon>Magnoliopsida</taxon>
        <taxon>eudicotyledons</taxon>
        <taxon>Gunneridae</taxon>
        <taxon>Pentapetalae</taxon>
        <taxon>rosids</taxon>
        <taxon>fabids</taxon>
        <taxon>Fabales</taxon>
        <taxon>Fabaceae</taxon>
        <taxon>Papilionoideae</taxon>
        <taxon>50 kb inversion clade</taxon>
        <taxon>genistoids sensu lato</taxon>
        <taxon>core genistoids</taxon>
        <taxon>Crotalarieae</taxon>
        <taxon>Crotalaria</taxon>
    </lineage>
</organism>
<dbReference type="Gene3D" id="2.170.150.80">
    <property type="entry name" value="NAC domain"/>
    <property type="match status" value="1"/>
</dbReference>
<dbReference type="Proteomes" id="UP001372338">
    <property type="component" value="Unassembled WGS sequence"/>
</dbReference>